<dbReference type="AlphaFoldDB" id="A0AA42WSN6"/>
<name>A0AA42WSN6_SPHYA</name>
<dbReference type="RefSeq" id="WP_279727105.1">
    <property type="nucleotide sequence ID" value="NZ_JAOCKX010000002.1"/>
</dbReference>
<dbReference type="Proteomes" id="UP001162318">
    <property type="component" value="Unassembled WGS sequence"/>
</dbReference>
<reference evidence="1" key="1">
    <citation type="submission" date="2022-09" db="EMBL/GenBank/DDBJ databases">
        <title>Intensive care unit water sources are persistently colonized with multi-drug resistant bacteria and are the site of extensive horizontal gene transfer of antibiotic resistance genes.</title>
        <authorList>
            <person name="Diorio-Toth L."/>
        </authorList>
    </citation>
    <scope>NUCLEOTIDE SEQUENCE</scope>
    <source>
        <strain evidence="1">GD03659</strain>
    </source>
</reference>
<sequence>MSDIFTSISEQHNFVTFVEENYRNAVTPLSDWMGCDLDIDTERVVYAFQEYSQNIQRYSLLLNSSNPDHYKRSGALLHALYSSKIITSINPDFEAKEIKNGMAFIHLHEEADAFAALEFYQEYHNYIHAFDLAYRVCAAYETTPVQFDFDYLHNMCFYMQKNSALSVDTFFMIFKSLMQS</sequence>
<evidence type="ECO:0000313" key="2">
    <source>
        <dbReference type="Proteomes" id="UP001162318"/>
    </source>
</evidence>
<evidence type="ECO:0000313" key="1">
    <source>
        <dbReference type="EMBL" id="MDH2129858.1"/>
    </source>
</evidence>
<proteinExistence type="predicted"/>
<gene>
    <name evidence="1" type="ORF">N5J77_01885</name>
</gene>
<comment type="caution">
    <text evidence="1">The sequence shown here is derived from an EMBL/GenBank/DDBJ whole genome shotgun (WGS) entry which is preliminary data.</text>
</comment>
<accession>A0AA42WSN6</accession>
<dbReference type="EMBL" id="JAOCKX010000002">
    <property type="protein sequence ID" value="MDH2129858.1"/>
    <property type="molecule type" value="Genomic_DNA"/>
</dbReference>
<organism evidence="1 2">
    <name type="scientific">Sphingobium yanoikuyae</name>
    <name type="common">Sphingomonas yanoikuyae</name>
    <dbReference type="NCBI Taxonomy" id="13690"/>
    <lineage>
        <taxon>Bacteria</taxon>
        <taxon>Pseudomonadati</taxon>
        <taxon>Pseudomonadota</taxon>
        <taxon>Alphaproteobacteria</taxon>
        <taxon>Sphingomonadales</taxon>
        <taxon>Sphingomonadaceae</taxon>
        <taxon>Sphingobium</taxon>
    </lineage>
</organism>
<protein>
    <submittedName>
        <fullName evidence="1">Uncharacterized protein</fullName>
    </submittedName>
</protein>